<dbReference type="RefSeq" id="XP_002288382.1">
    <property type="nucleotide sequence ID" value="XM_002288346.1"/>
</dbReference>
<dbReference type="AlphaFoldDB" id="B8BY37"/>
<feature type="region of interest" description="Disordered" evidence="1">
    <location>
        <begin position="452"/>
        <end position="476"/>
    </location>
</feature>
<dbReference type="PaxDb" id="35128-Thaps21804"/>
<dbReference type="eggNOG" id="ENOG502SZEH">
    <property type="taxonomic scope" value="Eukaryota"/>
</dbReference>
<feature type="compositionally biased region" description="Low complexity" evidence="1">
    <location>
        <begin position="395"/>
        <end position="407"/>
    </location>
</feature>
<gene>
    <name evidence="3" type="ORF">THAPSDRAFT_21804</name>
</gene>
<reference evidence="3 4" key="1">
    <citation type="journal article" date="2004" name="Science">
        <title>The genome of the diatom Thalassiosira pseudonana: ecology, evolution, and metabolism.</title>
        <authorList>
            <person name="Armbrust E.V."/>
            <person name="Berges J.A."/>
            <person name="Bowler C."/>
            <person name="Green B.R."/>
            <person name="Martinez D."/>
            <person name="Putnam N.H."/>
            <person name="Zhou S."/>
            <person name="Allen A.E."/>
            <person name="Apt K.E."/>
            <person name="Bechner M."/>
            <person name="Brzezinski M.A."/>
            <person name="Chaal B.K."/>
            <person name="Chiovitti A."/>
            <person name="Davis A.K."/>
            <person name="Demarest M.S."/>
            <person name="Detter J.C."/>
            <person name="Glavina T."/>
            <person name="Goodstein D."/>
            <person name="Hadi M.Z."/>
            <person name="Hellsten U."/>
            <person name="Hildebrand M."/>
            <person name="Jenkins B.D."/>
            <person name="Jurka J."/>
            <person name="Kapitonov V.V."/>
            <person name="Kroger N."/>
            <person name="Lau W.W."/>
            <person name="Lane T.W."/>
            <person name="Larimer F.W."/>
            <person name="Lippmeier J.C."/>
            <person name="Lucas S."/>
            <person name="Medina M."/>
            <person name="Montsant A."/>
            <person name="Obornik M."/>
            <person name="Parker M.S."/>
            <person name="Palenik B."/>
            <person name="Pazour G.J."/>
            <person name="Richardson P.M."/>
            <person name="Rynearson T.A."/>
            <person name="Saito M.A."/>
            <person name="Schwartz D.C."/>
            <person name="Thamatrakoln K."/>
            <person name="Valentin K."/>
            <person name="Vardi A."/>
            <person name="Wilkerson F.P."/>
            <person name="Rokhsar D.S."/>
        </authorList>
    </citation>
    <scope>NUCLEOTIDE SEQUENCE [LARGE SCALE GENOMIC DNA]</scope>
    <source>
        <strain evidence="3 4">CCMP1335</strain>
    </source>
</reference>
<evidence type="ECO:0000256" key="1">
    <source>
        <dbReference type="SAM" id="MobiDB-lite"/>
    </source>
</evidence>
<keyword evidence="2" id="KW-0732">Signal</keyword>
<reference evidence="3 4" key="2">
    <citation type="journal article" date="2008" name="Nature">
        <title>The Phaeodactylum genome reveals the evolutionary history of diatom genomes.</title>
        <authorList>
            <person name="Bowler C."/>
            <person name="Allen A.E."/>
            <person name="Badger J.H."/>
            <person name="Grimwood J."/>
            <person name="Jabbari K."/>
            <person name="Kuo A."/>
            <person name="Maheswari U."/>
            <person name="Martens C."/>
            <person name="Maumus F."/>
            <person name="Otillar R.P."/>
            <person name="Rayko E."/>
            <person name="Salamov A."/>
            <person name="Vandepoele K."/>
            <person name="Beszteri B."/>
            <person name="Gruber A."/>
            <person name="Heijde M."/>
            <person name="Katinka M."/>
            <person name="Mock T."/>
            <person name="Valentin K."/>
            <person name="Verret F."/>
            <person name="Berges J.A."/>
            <person name="Brownlee C."/>
            <person name="Cadoret J.P."/>
            <person name="Chiovitti A."/>
            <person name="Choi C.J."/>
            <person name="Coesel S."/>
            <person name="De Martino A."/>
            <person name="Detter J.C."/>
            <person name="Durkin C."/>
            <person name="Falciatore A."/>
            <person name="Fournet J."/>
            <person name="Haruta M."/>
            <person name="Huysman M.J."/>
            <person name="Jenkins B.D."/>
            <person name="Jiroutova K."/>
            <person name="Jorgensen R.E."/>
            <person name="Joubert Y."/>
            <person name="Kaplan A."/>
            <person name="Kroger N."/>
            <person name="Kroth P.G."/>
            <person name="La Roche J."/>
            <person name="Lindquist E."/>
            <person name="Lommer M."/>
            <person name="Martin-Jezequel V."/>
            <person name="Lopez P.J."/>
            <person name="Lucas S."/>
            <person name="Mangogna M."/>
            <person name="McGinnis K."/>
            <person name="Medlin L.K."/>
            <person name="Montsant A."/>
            <person name="Oudot-Le Secq M.P."/>
            <person name="Napoli C."/>
            <person name="Obornik M."/>
            <person name="Parker M.S."/>
            <person name="Petit J.L."/>
            <person name="Porcel B.M."/>
            <person name="Poulsen N."/>
            <person name="Robison M."/>
            <person name="Rychlewski L."/>
            <person name="Rynearson T.A."/>
            <person name="Schmutz J."/>
            <person name="Shapiro H."/>
            <person name="Siaut M."/>
            <person name="Stanley M."/>
            <person name="Sussman M.R."/>
            <person name="Taylor A.R."/>
            <person name="Vardi A."/>
            <person name="von Dassow P."/>
            <person name="Vyverman W."/>
            <person name="Willis A."/>
            <person name="Wyrwicz L.S."/>
            <person name="Rokhsar D.S."/>
            <person name="Weissenbach J."/>
            <person name="Armbrust E.V."/>
            <person name="Green B.R."/>
            <person name="Van de Peer Y."/>
            <person name="Grigoriev I.V."/>
        </authorList>
    </citation>
    <scope>NUCLEOTIDE SEQUENCE [LARGE SCALE GENOMIC DNA]</scope>
    <source>
        <strain evidence="3 4">CCMP1335</strain>
    </source>
</reference>
<dbReference type="GeneID" id="7451702"/>
<sequence>MNNLLKHLLLLLIATSLTMASVSAFHLPSAASHISLANHAHHHHPSTLLHFPRYNRRASSFPSTSQLQMTAESNTNNMPSEQEIQQQKSEAYQALSSFHETVSSTADGITTGDGQSVSPASLLAGLDLGLEDEDVPMAECWDCKDGAITYVVPMDPAAGLKKGVISKPYKSNVQIQMDFSSLLGAASGAKTKKKGLRLVETIQFVEKDGTSSSMPFSRSIALRANMDVDSVDGSYSLDDTLATNSDTVFPLPLLPPSLLVGGIQPTDVKMVVEHTVAVSELERSRCFLLYGDADGGETGETSGETDETGHNYRLLGVVLSEETKKLPQQANDGIQDAVIESSDLFDLGQSKPPSPLLPLDVLEINQDSDDSKVDDDKMDKLFKALDKHNKRVMESASSSSEDGTPSSTNHVSTMEKHSMGMFGLSSGVWLGDTFIREAIPSKDQLDRIRETRQMGFGKSTSKSSSKGNNKESEDGFGNWHIGVQKATLNFQWDYDSKVVQSYEFGKCFGTMTSTSCMANSKSSGTVVVNEGRAMKKREESRVIWDMDGGAYVAGLIGSSYFRAPRYMTFSQSRSSLASYLTEFIVFYKPAKEAASTSSDDDTEKAAEHYASRIARLYNSNDGGLLQGSTAFFSLKQHGI</sequence>
<dbReference type="EMBL" id="CM000640">
    <property type="protein sequence ID" value="EED93818.1"/>
    <property type="molecule type" value="Genomic_DNA"/>
</dbReference>
<dbReference type="OMA" id="SCMANIN"/>
<feature type="region of interest" description="Disordered" evidence="1">
    <location>
        <begin position="62"/>
        <end position="90"/>
    </location>
</feature>
<dbReference type="HOGENOM" id="CLU_428682_0_0_1"/>
<proteinExistence type="predicted"/>
<dbReference type="Proteomes" id="UP000001449">
    <property type="component" value="Chromosome 3"/>
</dbReference>
<feature type="chain" id="PRO_5002866084" evidence="2">
    <location>
        <begin position="25"/>
        <end position="639"/>
    </location>
</feature>
<evidence type="ECO:0000256" key="2">
    <source>
        <dbReference type="SAM" id="SignalP"/>
    </source>
</evidence>
<feature type="compositionally biased region" description="Low complexity" evidence="1">
    <location>
        <begin position="457"/>
        <end position="467"/>
    </location>
</feature>
<evidence type="ECO:0000313" key="3">
    <source>
        <dbReference type="EMBL" id="EED93818.1"/>
    </source>
</evidence>
<protein>
    <submittedName>
        <fullName evidence="3">Uncharacterized protein</fullName>
    </submittedName>
</protein>
<dbReference type="KEGG" id="tps:THAPSDRAFT_21804"/>
<feature type="region of interest" description="Disordered" evidence="1">
    <location>
        <begin position="390"/>
        <end position="412"/>
    </location>
</feature>
<accession>B8BY37</accession>
<organism evidence="3 4">
    <name type="scientific">Thalassiosira pseudonana</name>
    <name type="common">Marine diatom</name>
    <name type="synonym">Cyclotella nana</name>
    <dbReference type="NCBI Taxonomy" id="35128"/>
    <lineage>
        <taxon>Eukaryota</taxon>
        <taxon>Sar</taxon>
        <taxon>Stramenopiles</taxon>
        <taxon>Ochrophyta</taxon>
        <taxon>Bacillariophyta</taxon>
        <taxon>Coscinodiscophyceae</taxon>
        <taxon>Thalassiosirophycidae</taxon>
        <taxon>Thalassiosirales</taxon>
        <taxon>Thalassiosiraceae</taxon>
        <taxon>Thalassiosira</taxon>
    </lineage>
</organism>
<dbReference type="InParanoid" id="B8BY37"/>
<keyword evidence="4" id="KW-1185">Reference proteome</keyword>
<name>B8BY37_THAPS</name>
<feature type="signal peptide" evidence="2">
    <location>
        <begin position="1"/>
        <end position="24"/>
    </location>
</feature>
<evidence type="ECO:0000313" key="4">
    <source>
        <dbReference type="Proteomes" id="UP000001449"/>
    </source>
</evidence>